<reference evidence="2 3" key="1">
    <citation type="journal article" date="2015" name="Genome Announc.">
        <title>Draft Genome Sequence of Brevibacillus brevis DZQ7, a Plant Growth-Promoting Rhizobacterium with Broad-Spectrum Antimicrobial Activity.</title>
        <authorList>
            <person name="Hou Q."/>
            <person name="Wang C."/>
            <person name="Hou X."/>
            <person name="Xia Z."/>
            <person name="Ye J."/>
            <person name="Liu K."/>
            <person name="Liu H."/>
            <person name="Wang J."/>
            <person name="Guo H."/>
            <person name="Yu X."/>
            <person name="Yang Y."/>
            <person name="Du B."/>
            <person name="Ding Y."/>
        </authorList>
    </citation>
    <scope>NUCLEOTIDE SEQUENCE [LARGE SCALE GENOMIC DNA]</scope>
    <source>
        <strain evidence="2 3">DZQ7</strain>
    </source>
</reference>
<evidence type="ECO:0000313" key="2">
    <source>
        <dbReference type="EMBL" id="AWX54203.1"/>
    </source>
</evidence>
<dbReference type="Pfam" id="PF18454">
    <property type="entry name" value="Mtd_N"/>
    <property type="match status" value="1"/>
</dbReference>
<evidence type="ECO:0000259" key="1">
    <source>
        <dbReference type="Pfam" id="PF18454"/>
    </source>
</evidence>
<dbReference type="Proteomes" id="UP000036061">
    <property type="component" value="Chromosome"/>
</dbReference>
<dbReference type="InterPro" id="IPR008983">
    <property type="entry name" value="Tumour_necrosis_fac-like_dom"/>
</dbReference>
<dbReference type="SUPFAM" id="SSF49842">
    <property type="entry name" value="TNF-like"/>
    <property type="match status" value="1"/>
</dbReference>
<dbReference type="Gene3D" id="2.60.120.40">
    <property type="match status" value="1"/>
</dbReference>
<sequence>MTLPIKLKRGLKANLPSAASAGEPLFTTDTHELFVGTGESVVPIAASDPTLANRVEELEMNRSTMSSTYTEEFDTLTYVDSEKTTAGIVGGRVTPTVTPDFTEDFSTTNYYDGSNSLGVTVDTTNRLIRNSAGIKNGIFYAKPITIPNTSKVTINAVANEPSAYAFSEATRFSYSGSVFSQPMGFTDRTNRTWKVALVNGKGIYAKVTNPDGSLAFERTILPFTGNTHTLPFQSIDYVVDYNNRVWFSISHASLDGVIGSVNSDGTTFKDWSPIYLGSFEVVATSLTVDRQNRIWVFHSVADYTRIHVFNSDGSLVKDLTNILSSGTTSYLRSTYDPIRNQIAVAVINSNAFKVILFDSAFRIVRNVNITVGGGHDGSLDMMYDSDLDRYIAIQTIYTGATTSYTVKLYSLHPETLAQTTTVANINANWVSRLVADGSNYHFVYSSYAELNKYYLTTFKASDLTVIDSSVTVSTYAGKHFPFKDSNGVLRSLSLTSRYETNQAIDEYTFGASKATVTLEVTNNNGLDWINALPGEEVTFQTPSTSLLIRARLDSPTTNLSPELYGYRVITGTLSGEVIQEFVSTKLPSVSPIAHASLTADQTLQEGSIDWYLSNNGGATWESAVLGRKHSFKNPLYADLRVKAVITSPSGSVKSPAISGYTLTSSNLLLTPAQTGTNLTATMSADQTLSAPDTFTKINFNTTTEDGLQEFDKNQSRFVAKAPGDYLIIGSARIKSPTSSPNGLQLEVRINGELQKVLSSNVSYSNHAWCLNGSSIVRLQPGDYVELFGYSFFANGVVEALPTYSYFQIKQLW</sequence>
<feature type="domain" description="Major tropism determinant N-terminal" evidence="1">
    <location>
        <begin position="5"/>
        <end position="39"/>
    </location>
</feature>
<protein>
    <recommendedName>
        <fullName evidence="1">Major tropism determinant N-terminal domain-containing protein</fullName>
    </recommendedName>
</protein>
<gene>
    <name evidence="2" type="ORF">AB432_003730</name>
</gene>
<proteinExistence type="predicted"/>
<dbReference type="EMBL" id="CP030117">
    <property type="protein sequence ID" value="AWX54203.1"/>
    <property type="molecule type" value="Genomic_DNA"/>
</dbReference>
<evidence type="ECO:0000313" key="3">
    <source>
        <dbReference type="Proteomes" id="UP000036061"/>
    </source>
</evidence>
<dbReference type="AlphaFoldDB" id="A0A2Z4MCK4"/>
<name>A0A2Z4MCK4_BREBE</name>
<organism evidence="2 3">
    <name type="scientific">Brevibacillus brevis</name>
    <name type="common">Bacillus brevis</name>
    <dbReference type="NCBI Taxonomy" id="1393"/>
    <lineage>
        <taxon>Bacteria</taxon>
        <taxon>Bacillati</taxon>
        <taxon>Bacillota</taxon>
        <taxon>Bacilli</taxon>
        <taxon>Bacillales</taxon>
        <taxon>Paenibacillaceae</taxon>
        <taxon>Brevibacillus</taxon>
    </lineage>
</organism>
<accession>A0A2Z4MCK4</accession>
<dbReference type="RefSeq" id="WP_048031093.1">
    <property type="nucleotide sequence ID" value="NZ_CP030117.1"/>
</dbReference>
<dbReference type="InterPro" id="IPR041352">
    <property type="entry name" value="Mtd_N"/>
</dbReference>